<gene>
    <name evidence="4" type="primary">yrpB</name>
    <name evidence="4" type="ordered locus">TMO_b0285</name>
</gene>
<dbReference type="InterPro" id="IPR013785">
    <property type="entry name" value="Aldolase_TIM"/>
</dbReference>
<dbReference type="GO" id="GO:0051213">
    <property type="term" value="F:dioxygenase activity"/>
    <property type="evidence" value="ECO:0007669"/>
    <property type="project" value="UniProtKB-KW"/>
</dbReference>
<dbReference type="KEGG" id="tmo:TMO_b0285"/>
<dbReference type="SUPFAM" id="SSF51412">
    <property type="entry name" value="Inosine monophosphate dehydrogenase (IMPDH)"/>
    <property type="match status" value="1"/>
</dbReference>
<keyword evidence="3" id="KW-0560">Oxidoreductase</keyword>
<organism evidence="4 5">
    <name type="scientific">Tistrella mobilis (strain KA081020-065)</name>
    <dbReference type="NCBI Taxonomy" id="1110502"/>
    <lineage>
        <taxon>Bacteria</taxon>
        <taxon>Pseudomonadati</taxon>
        <taxon>Pseudomonadota</taxon>
        <taxon>Alphaproteobacteria</taxon>
        <taxon>Geminicoccales</taxon>
        <taxon>Geminicoccaceae</taxon>
        <taxon>Tistrella</taxon>
    </lineage>
</organism>
<keyword evidence="5" id="KW-1185">Reference proteome</keyword>
<evidence type="ECO:0000256" key="2">
    <source>
        <dbReference type="ARBA" id="ARBA00022643"/>
    </source>
</evidence>
<evidence type="ECO:0000313" key="5">
    <source>
        <dbReference type="Proteomes" id="UP000005258"/>
    </source>
</evidence>
<dbReference type="Proteomes" id="UP000005258">
    <property type="component" value="Plasmid pTM2"/>
</dbReference>
<dbReference type="AlphaFoldDB" id="I3TU55"/>
<proteinExistence type="predicted"/>
<evidence type="ECO:0000256" key="1">
    <source>
        <dbReference type="ARBA" id="ARBA00022630"/>
    </source>
</evidence>
<evidence type="ECO:0000313" key="4">
    <source>
        <dbReference type="EMBL" id="AFK56293.1"/>
    </source>
</evidence>
<dbReference type="PANTHER" id="PTHR32332">
    <property type="entry name" value="2-NITROPROPANE DIOXYGENASE"/>
    <property type="match status" value="1"/>
</dbReference>
<sequence>MGGIAGPRLVAAVAEAGGAGIVGLYKHPPQEIAALIAETAGLTGRAFGINLVPEVVSEAVLVDQVRAVLAAPAETPPFISFYGLPPRAAITPARDVGREVIVQIGSVFDAVEAVNRGATQLIIQGHEAGGHHLSRRPMADLVAALVERLPAVPVIAAGGISSGEAAAAAAAAGADAVLAGTAFICASESAAHDVYRAKVMAACSADTVVSDRFEIGWPGRPHRVLRNAVTEAAVPPEPAFIGRTVLFGRPYPVPRGSAAVPTIHSSGRIEEMALYCGTGCDAVTRIEPAAAIVARLATGFAAGRNASATDPTVTAAPVTPVTARAG</sequence>
<keyword evidence="1" id="KW-0285">Flavoprotein</keyword>
<dbReference type="GO" id="GO:0018580">
    <property type="term" value="F:nitronate monooxygenase activity"/>
    <property type="evidence" value="ECO:0007669"/>
    <property type="project" value="InterPro"/>
</dbReference>
<keyword evidence="4" id="KW-0223">Dioxygenase</keyword>
<evidence type="ECO:0000256" key="3">
    <source>
        <dbReference type="ARBA" id="ARBA00023002"/>
    </source>
</evidence>
<dbReference type="InterPro" id="IPR004136">
    <property type="entry name" value="NMO"/>
</dbReference>
<name>I3TU55_TISMK</name>
<dbReference type="Gene3D" id="3.20.20.70">
    <property type="entry name" value="Aldolase class I"/>
    <property type="match status" value="1"/>
</dbReference>
<dbReference type="EMBL" id="CP003238">
    <property type="protein sequence ID" value="AFK56293.1"/>
    <property type="molecule type" value="Genomic_DNA"/>
</dbReference>
<dbReference type="CDD" id="cd04730">
    <property type="entry name" value="NPD_like"/>
    <property type="match status" value="1"/>
</dbReference>
<accession>I3TU55</accession>
<keyword evidence="2" id="KW-0288">FMN</keyword>
<geneLocation type="plasmid" evidence="4 5">
    <name>pTM2</name>
</geneLocation>
<reference evidence="4 5" key="1">
    <citation type="journal article" date="2012" name="J. Am. Chem. Soc.">
        <title>Bacterial biosynthesis and maturation of the didemnin anti-cancer agents.</title>
        <authorList>
            <person name="Xu Y."/>
            <person name="Kersten R.D."/>
            <person name="Nam S.J."/>
            <person name="Lu L."/>
            <person name="Al-Suwailem A.M."/>
            <person name="Zheng H."/>
            <person name="Fenical W."/>
            <person name="Dorrestein P.C."/>
            <person name="Moore B.S."/>
            <person name="Qian P.Y."/>
        </authorList>
    </citation>
    <scope>NUCLEOTIDE SEQUENCE [LARGE SCALE GENOMIC DNA]</scope>
    <source>
        <strain evidence="4 5">KA081020-065</strain>
    </source>
</reference>
<keyword evidence="4" id="KW-0614">Plasmid</keyword>
<protein>
    <submittedName>
        <fullName evidence="4">2-nitropropane dioxygenase NPD</fullName>
    </submittedName>
</protein>
<dbReference type="HOGENOM" id="CLU_038732_9_2_5"/>
<dbReference type="PANTHER" id="PTHR32332:SF20">
    <property type="entry name" value="2-NITROPROPANE DIOXYGENASE-LIKE PROTEIN"/>
    <property type="match status" value="1"/>
</dbReference>
<dbReference type="Pfam" id="PF03060">
    <property type="entry name" value="NMO"/>
    <property type="match status" value="1"/>
</dbReference>